<evidence type="ECO:0000313" key="6">
    <source>
        <dbReference type="Proteomes" id="UP001316184"/>
    </source>
</evidence>
<evidence type="ECO:0000313" key="5">
    <source>
        <dbReference type="EMBL" id="UUP13390.1"/>
    </source>
</evidence>
<dbReference type="EMBL" id="CP102173">
    <property type="protein sequence ID" value="UUP13390.1"/>
    <property type="molecule type" value="Genomic_DNA"/>
</dbReference>
<keyword evidence="1" id="KW-0808">Transferase</keyword>
<evidence type="ECO:0000256" key="1">
    <source>
        <dbReference type="ARBA" id="ARBA00022679"/>
    </source>
</evidence>
<sequence length="170" mass="18567">MPSIRLLALDDVPALTELHRRNRDHLQPWEPVRADSWFTTEGQLAAARTALEGHADGTSHPCVILEDDGRLVGRIGLSSIIRGALQSGSVGYWVSADAQGRGIATAALRSLVQVAFGELDLHRVQGETLTHNTGSQKVLERAGFVRYGMAPDYLRIAGRWQDCALFQLIA</sequence>
<dbReference type="SUPFAM" id="SSF55729">
    <property type="entry name" value="Acyl-CoA N-acyltransferases (Nat)"/>
    <property type="match status" value="1"/>
</dbReference>
<evidence type="ECO:0000259" key="4">
    <source>
        <dbReference type="PROSITE" id="PS51186"/>
    </source>
</evidence>
<dbReference type="InterPro" id="IPR016181">
    <property type="entry name" value="Acyl_CoA_acyltransferase"/>
</dbReference>
<reference evidence="5 6" key="1">
    <citation type="submission" date="2022-08" db="EMBL/GenBank/DDBJ databases">
        <title>novel species in genus Aeromicrobium.</title>
        <authorList>
            <person name="Ye L."/>
        </authorList>
    </citation>
    <scope>NUCLEOTIDE SEQUENCE [LARGE SCALE GENOMIC DNA]</scope>
    <source>
        <strain evidence="6">zg-Y1379</strain>
    </source>
</reference>
<evidence type="ECO:0000256" key="2">
    <source>
        <dbReference type="ARBA" id="ARBA00023315"/>
    </source>
</evidence>
<name>A0ABY5M8S4_9ACTN</name>
<dbReference type="RefSeq" id="WP_232403962.1">
    <property type="nucleotide sequence ID" value="NZ_CP102173.1"/>
</dbReference>
<dbReference type="InterPro" id="IPR000182">
    <property type="entry name" value="GNAT_dom"/>
</dbReference>
<keyword evidence="6" id="KW-1185">Reference proteome</keyword>
<feature type="domain" description="N-acetyltransferase" evidence="4">
    <location>
        <begin position="2"/>
        <end position="170"/>
    </location>
</feature>
<evidence type="ECO:0000256" key="3">
    <source>
        <dbReference type="ARBA" id="ARBA00038502"/>
    </source>
</evidence>
<dbReference type="InterPro" id="IPR051531">
    <property type="entry name" value="N-acetyltransferase"/>
</dbReference>
<dbReference type="Gene3D" id="3.40.630.30">
    <property type="match status" value="1"/>
</dbReference>
<dbReference type="Proteomes" id="UP001316184">
    <property type="component" value="Chromosome"/>
</dbReference>
<dbReference type="CDD" id="cd04301">
    <property type="entry name" value="NAT_SF"/>
    <property type="match status" value="1"/>
</dbReference>
<comment type="similarity">
    <text evidence="3">Belongs to the acetyltransferase family. RimJ subfamily.</text>
</comment>
<gene>
    <name evidence="5" type="ORF">NQV15_16305</name>
</gene>
<keyword evidence="2" id="KW-0012">Acyltransferase</keyword>
<dbReference type="Pfam" id="PF13302">
    <property type="entry name" value="Acetyltransf_3"/>
    <property type="match status" value="1"/>
</dbReference>
<protein>
    <submittedName>
        <fullName evidence="5">GNAT family N-acetyltransferase</fullName>
    </submittedName>
</protein>
<organism evidence="5 6">
    <name type="scientific">Aeromicrobium wangtongii</name>
    <dbReference type="NCBI Taxonomy" id="2969247"/>
    <lineage>
        <taxon>Bacteria</taxon>
        <taxon>Bacillati</taxon>
        <taxon>Actinomycetota</taxon>
        <taxon>Actinomycetes</taxon>
        <taxon>Propionibacteriales</taxon>
        <taxon>Nocardioidaceae</taxon>
        <taxon>Aeromicrobium</taxon>
    </lineage>
</organism>
<dbReference type="PANTHER" id="PTHR43792:SF8">
    <property type="entry name" value="[RIBOSOMAL PROTEIN US5]-ALANINE N-ACETYLTRANSFERASE"/>
    <property type="match status" value="1"/>
</dbReference>
<proteinExistence type="inferred from homology"/>
<accession>A0ABY5M8S4</accession>
<dbReference type="PANTHER" id="PTHR43792">
    <property type="entry name" value="GNAT FAMILY, PUTATIVE (AFU_ORTHOLOGUE AFUA_3G00765)-RELATED-RELATED"/>
    <property type="match status" value="1"/>
</dbReference>
<dbReference type="PROSITE" id="PS51186">
    <property type="entry name" value="GNAT"/>
    <property type="match status" value="1"/>
</dbReference>